<protein>
    <submittedName>
        <fullName evidence="1">Uncharacterized protein</fullName>
    </submittedName>
</protein>
<comment type="caution">
    <text evidence="1">The sequence shown here is derived from an EMBL/GenBank/DDBJ whole genome shotgun (WGS) entry which is preliminary data.</text>
</comment>
<name>A0A7J8RT10_GOSDV</name>
<gene>
    <name evidence="1" type="ORF">Godav_026249</name>
</gene>
<proteinExistence type="predicted"/>
<dbReference type="EMBL" id="JABFAC010000007">
    <property type="protein sequence ID" value="MBA0616753.1"/>
    <property type="molecule type" value="Genomic_DNA"/>
</dbReference>
<accession>A0A7J8RT10</accession>
<dbReference type="AlphaFoldDB" id="A0A7J8RT10"/>
<sequence length="139" mass="15853">MSKYNVLAQVHWIEENVNGAHSVAGSGVEWGTMFRTLIRYIWKMWNEYIFENVTRPAAQVVRHCWVEASRYKKAFSTELEHAGMWLCGIGRRISMAPVLFAELQAVLEGLSSAKAMAAKPMGVFSIHEYLTSTNIFFTF</sequence>
<evidence type="ECO:0000313" key="1">
    <source>
        <dbReference type="EMBL" id="MBA0616753.1"/>
    </source>
</evidence>
<dbReference type="Proteomes" id="UP000593561">
    <property type="component" value="Unassembled WGS sequence"/>
</dbReference>
<keyword evidence="2" id="KW-1185">Reference proteome</keyword>
<evidence type="ECO:0000313" key="2">
    <source>
        <dbReference type="Proteomes" id="UP000593561"/>
    </source>
</evidence>
<organism evidence="1 2">
    <name type="scientific">Gossypium davidsonii</name>
    <name type="common">Davidson's cotton</name>
    <name type="synonym">Gossypium klotzschianum subsp. davidsonii</name>
    <dbReference type="NCBI Taxonomy" id="34287"/>
    <lineage>
        <taxon>Eukaryota</taxon>
        <taxon>Viridiplantae</taxon>
        <taxon>Streptophyta</taxon>
        <taxon>Embryophyta</taxon>
        <taxon>Tracheophyta</taxon>
        <taxon>Spermatophyta</taxon>
        <taxon>Magnoliopsida</taxon>
        <taxon>eudicotyledons</taxon>
        <taxon>Gunneridae</taxon>
        <taxon>Pentapetalae</taxon>
        <taxon>rosids</taxon>
        <taxon>malvids</taxon>
        <taxon>Malvales</taxon>
        <taxon>Malvaceae</taxon>
        <taxon>Malvoideae</taxon>
        <taxon>Gossypium</taxon>
    </lineage>
</organism>
<reference evidence="1 2" key="1">
    <citation type="journal article" date="2019" name="Genome Biol. Evol.">
        <title>Insights into the evolution of the New World diploid cottons (Gossypium, subgenus Houzingenia) based on genome sequencing.</title>
        <authorList>
            <person name="Grover C.E."/>
            <person name="Arick M.A. 2nd"/>
            <person name="Thrash A."/>
            <person name="Conover J.L."/>
            <person name="Sanders W.S."/>
            <person name="Peterson D.G."/>
            <person name="Frelichowski J.E."/>
            <person name="Scheffler J.A."/>
            <person name="Scheffler B.E."/>
            <person name="Wendel J.F."/>
        </authorList>
    </citation>
    <scope>NUCLEOTIDE SEQUENCE [LARGE SCALE GENOMIC DNA]</scope>
    <source>
        <strain evidence="1">27</strain>
        <tissue evidence="1">Leaf</tissue>
    </source>
</reference>